<evidence type="ECO:0000256" key="1">
    <source>
        <dbReference type="SAM" id="MobiDB-lite"/>
    </source>
</evidence>
<comment type="caution">
    <text evidence="2">The sequence shown here is derived from an EMBL/GenBank/DDBJ whole genome shotgun (WGS) entry which is preliminary data.</text>
</comment>
<organism evidence="2 3">
    <name type="scientific">Handroanthus impetiginosus</name>
    <dbReference type="NCBI Taxonomy" id="429701"/>
    <lineage>
        <taxon>Eukaryota</taxon>
        <taxon>Viridiplantae</taxon>
        <taxon>Streptophyta</taxon>
        <taxon>Embryophyta</taxon>
        <taxon>Tracheophyta</taxon>
        <taxon>Spermatophyta</taxon>
        <taxon>Magnoliopsida</taxon>
        <taxon>eudicotyledons</taxon>
        <taxon>Gunneridae</taxon>
        <taxon>Pentapetalae</taxon>
        <taxon>asterids</taxon>
        <taxon>lamiids</taxon>
        <taxon>Lamiales</taxon>
        <taxon>Bignoniaceae</taxon>
        <taxon>Crescentiina</taxon>
        <taxon>Tabebuia alliance</taxon>
        <taxon>Handroanthus</taxon>
    </lineage>
</organism>
<reference evidence="3" key="1">
    <citation type="journal article" date="2018" name="Gigascience">
        <title>Genome assembly of the Pink Ipe (Handroanthus impetiginosus, Bignoniaceae), a highly valued, ecologically keystone Neotropical timber forest tree.</title>
        <authorList>
            <person name="Silva-Junior O.B."/>
            <person name="Grattapaglia D."/>
            <person name="Novaes E."/>
            <person name="Collevatti R.G."/>
        </authorList>
    </citation>
    <scope>NUCLEOTIDE SEQUENCE [LARGE SCALE GENOMIC DNA]</scope>
    <source>
        <strain evidence="3">cv. UFG-1</strain>
    </source>
</reference>
<evidence type="ECO:0000313" key="3">
    <source>
        <dbReference type="Proteomes" id="UP000231279"/>
    </source>
</evidence>
<feature type="region of interest" description="Disordered" evidence="1">
    <location>
        <begin position="38"/>
        <end position="87"/>
    </location>
</feature>
<gene>
    <name evidence="2" type="ORF">CDL12_15175</name>
</gene>
<protein>
    <submittedName>
        <fullName evidence="2">Uncharacterized protein</fullName>
    </submittedName>
</protein>
<evidence type="ECO:0000313" key="2">
    <source>
        <dbReference type="EMBL" id="PIN12217.1"/>
    </source>
</evidence>
<keyword evidence="3" id="KW-1185">Reference proteome</keyword>
<dbReference type="EMBL" id="NKXS01002750">
    <property type="protein sequence ID" value="PIN12217.1"/>
    <property type="molecule type" value="Genomic_DNA"/>
</dbReference>
<sequence length="87" mass="9954">MVAPLDVLITVGLDQSRILVDDNANPIEIPAEETRANLIPLRNEIDSENEDDDEIEDDDNEEDEAEFEDFDSNSEGDEMNKFHYLKL</sequence>
<proteinExistence type="predicted"/>
<dbReference type="AlphaFoldDB" id="A0A2G9H3W7"/>
<name>A0A2G9H3W7_9LAMI</name>
<accession>A0A2G9H3W7</accession>
<feature type="compositionally biased region" description="Acidic residues" evidence="1">
    <location>
        <begin position="46"/>
        <end position="77"/>
    </location>
</feature>
<dbReference type="Proteomes" id="UP000231279">
    <property type="component" value="Unassembled WGS sequence"/>
</dbReference>